<keyword evidence="3" id="KW-1185">Reference proteome</keyword>
<gene>
    <name evidence="2" type="ORF">BDN70DRAFT_814106</name>
</gene>
<feature type="compositionally biased region" description="Low complexity" evidence="1">
    <location>
        <begin position="323"/>
        <end position="334"/>
    </location>
</feature>
<feature type="region of interest" description="Disordered" evidence="1">
    <location>
        <begin position="92"/>
        <end position="111"/>
    </location>
</feature>
<feature type="region of interest" description="Disordered" evidence="1">
    <location>
        <begin position="199"/>
        <end position="427"/>
    </location>
</feature>
<sequence>MSSNADSPSFTGYVETTVNALRLIHAARQGVIPRITRRLNDSERRTMIKSGAVFVFGVEESGIKRWTDGLLWSPSRIVGNFLVYREINERTTSRSSHKKPYPGDESPTRSLIHKGSPEQISMNFKGHVADQGTFKAGGLIKKTITVTIDGADLHLISYYTSEDIRSGKLKRPTSRMDIMGLYMPPHIFRLTNFRVPPKVEIGPDGKPKLVARSSSEADDADPVDCKVEDHNYNIPGSPTWSQGSPTSPMESAFNGNSMYPTPSDRWSGQGESILSPLQRQDLWGSSSSNLTSSHTMSRRREGSIIQSESWAPLHSQSNRWQGSSHEPSTSSTSSNGMYQDRTRLRPVQQQQQQYDGGHTPAPRRDSDGAQDYPVRYTPHPPATREGALQRLHWHTRDATDNSRDPRRSTQSTSFSSSPTLPFTQHGYHTTPTYTSAWTSPTDMLPTPTLHSIPNVSYETTYPSNSSIVSSPDEYANVEEYHDS</sequence>
<dbReference type="Pfam" id="PF09729">
    <property type="entry name" value="Gti1_Pac2"/>
    <property type="match status" value="1"/>
</dbReference>
<name>A0A9P6CWP7_9AGAR</name>
<dbReference type="EMBL" id="MU155332">
    <property type="protein sequence ID" value="KAF9475449.1"/>
    <property type="molecule type" value="Genomic_DNA"/>
</dbReference>
<feature type="compositionally biased region" description="Polar residues" evidence="1">
    <location>
        <begin position="234"/>
        <end position="278"/>
    </location>
</feature>
<feature type="compositionally biased region" description="Polar residues" evidence="1">
    <location>
        <begin position="304"/>
        <end position="322"/>
    </location>
</feature>
<protein>
    <submittedName>
        <fullName evidence="2">Uncharacterized protein</fullName>
    </submittedName>
</protein>
<dbReference type="InterPro" id="IPR018608">
    <property type="entry name" value="Gti1/Pac2"/>
</dbReference>
<reference evidence="2" key="1">
    <citation type="submission" date="2020-11" db="EMBL/GenBank/DDBJ databases">
        <authorList>
            <consortium name="DOE Joint Genome Institute"/>
            <person name="Ahrendt S."/>
            <person name="Riley R."/>
            <person name="Andreopoulos W."/>
            <person name="Labutti K."/>
            <person name="Pangilinan J."/>
            <person name="Ruiz-Duenas F.J."/>
            <person name="Barrasa J.M."/>
            <person name="Sanchez-Garcia M."/>
            <person name="Camarero S."/>
            <person name="Miyauchi S."/>
            <person name="Serrano A."/>
            <person name="Linde D."/>
            <person name="Babiker R."/>
            <person name="Drula E."/>
            <person name="Ayuso-Fernandez I."/>
            <person name="Pacheco R."/>
            <person name="Padilla G."/>
            <person name="Ferreira P."/>
            <person name="Barriuso J."/>
            <person name="Kellner H."/>
            <person name="Castanera R."/>
            <person name="Alfaro M."/>
            <person name="Ramirez L."/>
            <person name="Pisabarro A.G."/>
            <person name="Kuo A."/>
            <person name="Tritt A."/>
            <person name="Lipzen A."/>
            <person name="He G."/>
            <person name="Yan M."/>
            <person name="Ng V."/>
            <person name="Cullen D."/>
            <person name="Martin F."/>
            <person name="Rosso M.-N."/>
            <person name="Henrissat B."/>
            <person name="Hibbett D."/>
            <person name="Martinez A.T."/>
            <person name="Grigoriev I.V."/>
        </authorList>
    </citation>
    <scope>NUCLEOTIDE SEQUENCE</scope>
    <source>
        <strain evidence="2">CIRM-BRFM 674</strain>
    </source>
</reference>
<organism evidence="2 3">
    <name type="scientific">Pholiota conissans</name>
    <dbReference type="NCBI Taxonomy" id="109636"/>
    <lineage>
        <taxon>Eukaryota</taxon>
        <taxon>Fungi</taxon>
        <taxon>Dikarya</taxon>
        <taxon>Basidiomycota</taxon>
        <taxon>Agaricomycotina</taxon>
        <taxon>Agaricomycetes</taxon>
        <taxon>Agaricomycetidae</taxon>
        <taxon>Agaricales</taxon>
        <taxon>Agaricineae</taxon>
        <taxon>Strophariaceae</taxon>
        <taxon>Pholiota</taxon>
    </lineage>
</organism>
<dbReference type="Proteomes" id="UP000807469">
    <property type="component" value="Unassembled WGS sequence"/>
</dbReference>
<dbReference type="OrthoDB" id="5572844at2759"/>
<feature type="compositionally biased region" description="Low complexity" evidence="1">
    <location>
        <begin position="408"/>
        <end position="424"/>
    </location>
</feature>
<evidence type="ECO:0000313" key="2">
    <source>
        <dbReference type="EMBL" id="KAF9475449.1"/>
    </source>
</evidence>
<feature type="compositionally biased region" description="Low complexity" evidence="1">
    <location>
        <begin position="285"/>
        <end position="295"/>
    </location>
</feature>
<dbReference type="PANTHER" id="PTHR28027">
    <property type="entry name" value="TRANSCRIPTIONAL REGULATOR MIT1"/>
    <property type="match status" value="1"/>
</dbReference>
<evidence type="ECO:0000313" key="3">
    <source>
        <dbReference type="Proteomes" id="UP000807469"/>
    </source>
</evidence>
<proteinExistence type="predicted"/>
<feature type="compositionally biased region" description="Basic and acidic residues" evidence="1">
    <location>
        <begin position="394"/>
        <end position="407"/>
    </location>
</feature>
<dbReference type="GO" id="GO:0003677">
    <property type="term" value="F:DNA binding"/>
    <property type="evidence" value="ECO:0007669"/>
    <property type="project" value="TreeGrafter"/>
</dbReference>
<dbReference type="AlphaFoldDB" id="A0A9P6CWP7"/>
<dbReference type="PANTHER" id="PTHR28027:SF2">
    <property type="entry name" value="TRANSCRIPTIONAL REGULATOR MIT1"/>
    <property type="match status" value="1"/>
</dbReference>
<feature type="region of interest" description="Disordered" evidence="1">
    <location>
        <begin position="460"/>
        <end position="483"/>
    </location>
</feature>
<comment type="caution">
    <text evidence="2">The sequence shown here is derived from an EMBL/GenBank/DDBJ whole genome shotgun (WGS) entry which is preliminary data.</text>
</comment>
<accession>A0A9P6CWP7</accession>
<evidence type="ECO:0000256" key="1">
    <source>
        <dbReference type="SAM" id="MobiDB-lite"/>
    </source>
</evidence>
<feature type="compositionally biased region" description="Polar residues" evidence="1">
    <location>
        <begin position="460"/>
        <end position="469"/>
    </location>
</feature>